<gene>
    <name evidence="4" type="ORF">ALMOND_2B022412</name>
</gene>
<dbReference type="Proteomes" id="UP000327085">
    <property type="component" value="Chromosome 6"/>
</dbReference>
<keyword evidence="2" id="KW-0812">Transmembrane</keyword>
<dbReference type="Gramene" id="VVA37455">
    <property type="protein sequence ID" value="VVA37455"/>
    <property type="gene ID" value="Prudul26B022412"/>
</dbReference>
<proteinExistence type="predicted"/>
<dbReference type="Gene3D" id="3.40.640.10">
    <property type="entry name" value="Type I PLP-dependent aspartate aminotransferase-like (Major domain)"/>
    <property type="match status" value="1"/>
</dbReference>
<dbReference type="PANTHER" id="PTHR43092:SF2">
    <property type="entry name" value="HERCYNYLCYSTEINE SULFOXIDE LYASE"/>
    <property type="match status" value="1"/>
</dbReference>
<feature type="domain" description="Aminotransferase class V" evidence="3">
    <location>
        <begin position="91"/>
        <end position="381"/>
    </location>
</feature>
<accession>A0A5E4GC36</accession>
<protein>
    <submittedName>
        <fullName evidence="4">PREDICTED: aminotransferase</fullName>
    </submittedName>
</protein>
<dbReference type="FunCoup" id="A0A5E4GC36">
    <property type="interactions" value="820"/>
</dbReference>
<dbReference type="InterPro" id="IPR000192">
    <property type="entry name" value="Aminotrans_V_dom"/>
</dbReference>
<keyword evidence="2" id="KW-1133">Transmembrane helix</keyword>
<feature type="transmembrane region" description="Helical" evidence="2">
    <location>
        <begin position="12"/>
        <end position="28"/>
    </location>
</feature>
<keyword evidence="2" id="KW-0472">Membrane</keyword>
<dbReference type="InterPro" id="IPR015422">
    <property type="entry name" value="PyrdxlP-dep_Trfase_small"/>
</dbReference>
<evidence type="ECO:0000256" key="2">
    <source>
        <dbReference type="SAM" id="Phobius"/>
    </source>
</evidence>
<keyword evidence="4" id="KW-0032">Aminotransferase</keyword>
<evidence type="ECO:0000256" key="1">
    <source>
        <dbReference type="ARBA" id="ARBA00022898"/>
    </source>
</evidence>
<dbReference type="SUPFAM" id="SSF53383">
    <property type="entry name" value="PLP-dependent transferases"/>
    <property type="match status" value="1"/>
</dbReference>
<keyword evidence="4" id="KW-0808">Transferase</keyword>
<dbReference type="EMBL" id="CABIKO010000538">
    <property type="protein sequence ID" value="VVA37455.1"/>
    <property type="molecule type" value="Genomic_DNA"/>
</dbReference>
<dbReference type="GO" id="GO:0008483">
    <property type="term" value="F:transaminase activity"/>
    <property type="evidence" value="ECO:0007669"/>
    <property type="project" value="UniProtKB-KW"/>
</dbReference>
<dbReference type="Pfam" id="PF00266">
    <property type="entry name" value="Aminotran_5"/>
    <property type="match status" value="1"/>
</dbReference>
<reference evidence="5" key="1">
    <citation type="journal article" date="2020" name="Plant J.">
        <title>Transposons played a major role in the diversification between the closely related almond and peach genomes: results from the almond genome sequence.</title>
        <authorList>
            <person name="Alioto T."/>
            <person name="Alexiou K.G."/>
            <person name="Bardil A."/>
            <person name="Barteri F."/>
            <person name="Castanera R."/>
            <person name="Cruz F."/>
            <person name="Dhingra A."/>
            <person name="Duval H."/>
            <person name="Fernandez I Marti A."/>
            <person name="Frias L."/>
            <person name="Galan B."/>
            <person name="Garcia J.L."/>
            <person name="Howad W."/>
            <person name="Gomez-Garrido J."/>
            <person name="Gut M."/>
            <person name="Julca I."/>
            <person name="Morata J."/>
            <person name="Puigdomenech P."/>
            <person name="Ribeca P."/>
            <person name="Rubio Cabetas M.J."/>
            <person name="Vlasova A."/>
            <person name="Wirthensohn M."/>
            <person name="Garcia-Mas J."/>
            <person name="Gabaldon T."/>
            <person name="Casacuberta J.M."/>
            <person name="Arus P."/>
        </authorList>
    </citation>
    <scope>NUCLEOTIDE SEQUENCE [LARGE SCALE GENOMIC DNA]</scope>
    <source>
        <strain evidence="5">cv. Texas</strain>
    </source>
</reference>
<sequence>MAEKIIMFCRYYVLLIVLLPYRTLQFFYHKLSFQVSRASNLDAAEGIENHVPIEPKLSSSFITDSEIQSEFAHHAPGVARMNNGSFGCCPASVISALQQWQLKLLCQPDHFYFNELEDRILESRYKIKDLINAEDVDEVSIVDNISTAVAIVLQQAAWAFAEGKFNKGDAVIMFHCAYGAVKNSIKAYFSRAGGYVIEVQFNFPLNSNEEIISEFSKALEREKGNGRRVRLAVIDHVTCMPSVIMPVKQLVKICREEGVEQVFIDAAHGVGCVDVDMQEIGADFYASTLYKWFFCPPAAAFLYCRKSATYSDLQLHHPVVSHRYGMGLAEESFWVGTRDYSPYLVLPSAMEFVKRFKGGVEGIIKMNHDAVVEMGKMLAEAWGTNLGCPPDMCASMIMIGLPSCLGISSDDDTMKLWAHLREKFGVEVRIHYQAPKDGEVVLTTGYVRICHQIYNKVDDYYKLRDTINQLVHDGFTCALEVYILPSSTLSVCKLEQQRHTTHCNFLNLVCLLFIDLGFYVSLQLNEA</sequence>
<organism evidence="4 5">
    <name type="scientific">Prunus dulcis</name>
    <name type="common">Almond</name>
    <name type="synonym">Amygdalus dulcis</name>
    <dbReference type="NCBI Taxonomy" id="3755"/>
    <lineage>
        <taxon>Eukaryota</taxon>
        <taxon>Viridiplantae</taxon>
        <taxon>Streptophyta</taxon>
        <taxon>Embryophyta</taxon>
        <taxon>Tracheophyta</taxon>
        <taxon>Spermatophyta</taxon>
        <taxon>Magnoliopsida</taxon>
        <taxon>eudicotyledons</taxon>
        <taxon>Gunneridae</taxon>
        <taxon>Pentapetalae</taxon>
        <taxon>rosids</taxon>
        <taxon>fabids</taxon>
        <taxon>Rosales</taxon>
        <taxon>Rosaceae</taxon>
        <taxon>Amygdaloideae</taxon>
        <taxon>Amygdaleae</taxon>
        <taxon>Prunus</taxon>
    </lineage>
</organism>
<dbReference type="Gene3D" id="3.90.1150.10">
    <property type="entry name" value="Aspartate Aminotransferase, domain 1"/>
    <property type="match status" value="1"/>
</dbReference>
<keyword evidence="1" id="KW-0663">Pyridoxal phosphate</keyword>
<evidence type="ECO:0000259" key="3">
    <source>
        <dbReference type="Pfam" id="PF00266"/>
    </source>
</evidence>
<dbReference type="PANTHER" id="PTHR43092">
    <property type="entry name" value="L-CYSTEINE DESULFHYDRASE"/>
    <property type="match status" value="1"/>
</dbReference>
<dbReference type="InterPro" id="IPR015424">
    <property type="entry name" value="PyrdxlP-dep_Trfase"/>
</dbReference>
<dbReference type="OMA" id="VCIFDVV"/>
<dbReference type="InParanoid" id="A0A5E4GC36"/>
<evidence type="ECO:0000313" key="4">
    <source>
        <dbReference type="EMBL" id="VVA37455.1"/>
    </source>
</evidence>
<dbReference type="AlphaFoldDB" id="A0A5E4GC36"/>
<evidence type="ECO:0000313" key="5">
    <source>
        <dbReference type="Proteomes" id="UP000327085"/>
    </source>
</evidence>
<name>A0A5E4GC36_PRUDU</name>
<dbReference type="InterPro" id="IPR015421">
    <property type="entry name" value="PyrdxlP-dep_Trfase_major"/>
</dbReference>